<evidence type="ECO:0000256" key="1">
    <source>
        <dbReference type="ARBA" id="ARBA00001933"/>
    </source>
</evidence>
<evidence type="ECO:0000313" key="8">
    <source>
        <dbReference type="Proteomes" id="UP000276215"/>
    </source>
</evidence>
<organism evidence="7 8">
    <name type="scientific">Choiromyces venosus 120613-1</name>
    <dbReference type="NCBI Taxonomy" id="1336337"/>
    <lineage>
        <taxon>Eukaryota</taxon>
        <taxon>Fungi</taxon>
        <taxon>Dikarya</taxon>
        <taxon>Ascomycota</taxon>
        <taxon>Pezizomycotina</taxon>
        <taxon>Pezizomycetes</taxon>
        <taxon>Pezizales</taxon>
        <taxon>Tuberaceae</taxon>
        <taxon>Choiromyces</taxon>
    </lineage>
</organism>
<evidence type="ECO:0008006" key="9">
    <source>
        <dbReference type="Google" id="ProtNLM"/>
    </source>
</evidence>
<evidence type="ECO:0000313" key="7">
    <source>
        <dbReference type="EMBL" id="RPB02701.1"/>
    </source>
</evidence>
<evidence type="ECO:0000256" key="5">
    <source>
        <dbReference type="ARBA" id="ARBA00022898"/>
    </source>
</evidence>
<evidence type="ECO:0000256" key="3">
    <source>
        <dbReference type="ARBA" id="ARBA00022605"/>
    </source>
</evidence>
<dbReference type="GO" id="GO:0006564">
    <property type="term" value="P:L-serine biosynthetic process"/>
    <property type="evidence" value="ECO:0007669"/>
    <property type="project" value="InterPro"/>
</dbReference>
<dbReference type="OrthoDB" id="1703350at2759"/>
<dbReference type="GO" id="GO:0030170">
    <property type="term" value="F:pyridoxal phosphate binding"/>
    <property type="evidence" value="ECO:0007669"/>
    <property type="project" value="TreeGrafter"/>
</dbReference>
<keyword evidence="2" id="KW-0032">Aminotransferase</keyword>
<dbReference type="Proteomes" id="UP000276215">
    <property type="component" value="Unassembled WGS sequence"/>
</dbReference>
<dbReference type="InterPro" id="IPR022278">
    <property type="entry name" value="Pser_aminoTfrase"/>
</dbReference>
<protein>
    <recommendedName>
        <fullName evidence="9">Aminotransferase class V domain-containing protein</fullName>
    </recommendedName>
</protein>
<accession>A0A3N4K2R0</accession>
<dbReference type="AlphaFoldDB" id="A0A3N4K2R0"/>
<evidence type="ECO:0000256" key="2">
    <source>
        <dbReference type="ARBA" id="ARBA00022576"/>
    </source>
</evidence>
<comment type="pathway">
    <text evidence="6">Amino-acid biosynthesis.</text>
</comment>
<dbReference type="GO" id="GO:0005737">
    <property type="term" value="C:cytoplasm"/>
    <property type="evidence" value="ECO:0007669"/>
    <property type="project" value="TreeGrafter"/>
</dbReference>
<proteinExistence type="predicted"/>
<dbReference type="Gene3D" id="3.90.1150.10">
    <property type="entry name" value="Aspartate Aminotransferase, domain 1"/>
    <property type="match status" value="1"/>
</dbReference>
<comment type="cofactor">
    <cofactor evidence="1">
        <name>pyridoxal 5'-phosphate</name>
        <dbReference type="ChEBI" id="CHEBI:597326"/>
    </cofactor>
</comment>
<dbReference type="InterPro" id="IPR015424">
    <property type="entry name" value="PyrdxlP-dep_Trfase"/>
</dbReference>
<gene>
    <name evidence="7" type="ORF">L873DRAFT_362237</name>
</gene>
<reference evidence="7 8" key="1">
    <citation type="journal article" date="2018" name="Nat. Ecol. Evol.">
        <title>Pezizomycetes genomes reveal the molecular basis of ectomycorrhizal truffle lifestyle.</title>
        <authorList>
            <person name="Murat C."/>
            <person name="Payen T."/>
            <person name="Noel B."/>
            <person name="Kuo A."/>
            <person name="Morin E."/>
            <person name="Chen J."/>
            <person name="Kohler A."/>
            <person name="Krizsan K."/>
            <person name="Balestrini R."/>
            <person name="Da Silva C."/>
            <person name="Montanini B."/>
            <person name="Hainaut M."/>
            <person name="Levati E."/>
            <person name="Barry K.W."/>
            <person name="Belfiori B."/>
            <person name="Cichocki N."/>
            <person name="Clum A."/>
            <person name="Dockter R.B."/>
            <person name="Fauchery L."/>
            <person name="Guy J."/>
            <person name="Iotti M."/>
            <person name="Le Tacon F."/>
            <person name="Lindquist E.A."/>
            <person name="Lipzen A."/>
            <person name="Malagnac F."/>
            <person name="Mello A."/>
            <person name="Molinier V."/>
            <person name="Miyauchi S."/>
            <person name="Poulain J."/>
            <person name="Riccioni C."/>
            <person name="Rubini A."/>
            <person name="Sitrit Y."/>
            <person name="Splivallo R."/>
            <person name="Traeger S."/>
            <person name="Wang M."/>
            <person name="Zifcakova L."/>
            <person name="Wipf D."/>
            <person name="Zambonelli A."/>
            <person name="Paolocci F."/>
            <person name="Nowrousian M."/>
            <person name="Ottonello S."/>
            <person name="Baldrian P."/>
            <person name="Spatafora J.W."/>
            <person name="Henrissat B."/>
            <person name="Nagy L.G."/>
            <person name="Aury J.M."/>
            <person name="Wincker P."/>
            <person name="Grigoriev I.V."/>
            <person name="Bonfante P."/>
            <person name="Martin F.M."/>
        </authorList>
    </citation>
    <scope>NUCLEOTIDE SEQUENCE [LARGE SCALE GENOMIC DNA]</scope>
    <source>
        <strain evidence="7 8">120613-1</strain>
    </source>
</reference>
<name>A0A3N4K2R0_9PEZI</name>
<keyword evidence="5" id="KW-0663">Pyridoxal phosphate</keyword>
<dbReference type="SUPFAM" id="SSF53383">
    <property type="entry name" value="PLP-dependent transferases"/>
    <property type="match status" value="1"/>
</dbReference>
<evidence type="ECO:0000256" key="6">
    <source>
        <dbReference type="ARBA" id="ARBA00029440"/>
    </source>
</evidence>
<dbReference type="PANTHER" id="PTHR43247">
    <property type="entry name" value="PHOSPHOSERINE AMINOTRANSFERASE"/>
    <property type="match status" value="1"/>
</dbReference>
<dbReference type="STRING" id="1336337.A0A3N4K2R0"/>
<dbReference type="InterPro" id="IPR015422">
    <property type="entry name" value="PyrdxlP-dep_Trfase_small"/>
</dbReference>
<sequence length="165" mass="18161">MKEVVAAGGLANQEDAANRKVGKIYAAVARALGIFKVVPREGTPSRMNICVRAQPAEFQEVFLKGAGERGLLVLKGHRSVAGIRISNCMPCFTSLLSCILWLTWNRQIIRSRSQAWISWFSTLTSLSRRILKPSTFLGLCGAAAHSGIYEIPDFVEMQEVLLGMH</sequence>
<keyword evidence="3" id="KW-0028">Amino-acid biosynthesis</keyword>
<dbReference type="PANTHER" id="PTHR43247:SF1">
    <property type="entry name" value="PHOSPHOSERINE AMINOTRANSFERASE"/>
    <property type="match status" value="1"/>
</dbReference>
<dbReference type="EMBL" id="ML120366">
    <property type="protein sequence ID" value="RPB02701.1"/>
    <property type="molecule type" value="Genomic_DNA"/>
</dbReference>
<keyword evidence="8" id="KW-1185">Reference proteome</keyword>
<evidence type="ECO:0000256" key="4">
    <source>
        <dbReference type="ARBA" id="ARBA00022679"/>
    </source>
</evidence>
<keyword evidence="4" id="KW-0808">Transferase</keyword>
<dbReference type="GO" id="GO:0004648">
    <property type="term" value="F:O-phospho-L-serine:2-oxoglutarate aminotransferase activity"/>
    <property type="evidence" value="ECO:0007669"/>
    <property type="project" value="InterPro"/>
</dbReference>